<protein>
    <submittedName>
        <fullName evidence="2 3">Uncharacterized protein</fullName>
    </submittedName>
</protein>
<evidence type="ECO:0000256" key="1">
    <source>
        <dbReference type="SAM" id="MobiDB-lite"/>
    </source>
</evidence>
<dbReference type="Gramene" id="PNT62858">
    <property type="protein sequence ID" value="PNT62858"/>
    <property type="gene ID" value="BRADI_4g08942v3"/>
</dbReference>
<organism evidence="2">
    <name type="scientific">Brachypodium distachyon</name>
    <name type="common">Purple false brome</name>
    <name type="synonym">Trachynia distachya</name>
    <dbReference type="NCBI Taxonomy" id="15368"/>
    <lineage>
        <taxon>Eukaryota</taxon>
        <taxon>Viridiplantae</taxon>
        <taxon>Streptophyta</taxon>
        <taxon>Embryophyta</taxon>
        <taxon>Tracheophyta</taxon>
        <taxon>Spermatophyta</taxon>
        <taxon>Magnoliopsida</taxon>
        <taxon>Liliopsida</taxon>
        <taxon>Poales</taxon>
        <taxon>Poaceae</taxon>
        <taxon>BOP clade</taxon>
        <taxon>Pooideae</taxon>
        <taxon>Stipodae</taxon>
        <taxon>Brachypodieae</taxon>
        <taxon>Brachypodium</taxon>
    </lineage>
</organism>
<name>A0A2K2CLF2_BRADI</name>
<feature type="compositionally biased region" description="Low complexity" evidence="1">
    <location>
        <begin position="20"/>
        <end position="34"/>
    </location>
</feature>
<keyword evidence="4" id="KW-1185">Reference proteome</keyword>
<dbReference type="InParanoid" id="A0A2K2CLF2"/>
<accession>A0A2K2CLF2</accession>
<gene>
    <name evidence="2" type="ORF">BRADI_4g08942v3</name>
</gene>
<reference evidence="2" key="2">
    <citation type="submission" date="2017-06" db="EMBL/GenBank/DDBJ databases">
        <title>WGS assembly of Brachypodium distachyon.</title>
        <authorList>
            <consortium name="The International Brachypodium Initiative"/>
            <person name="Lucas S."/>
            <person name="Harmon-Smith M."/>
            <person name="Lail K."/>
            <person name="Tice H."/>
            <person name="Grimwood J."/>
            <person name="Bruce D."/>
            <person name="Barry K."/>
            <person name="Shu S."/>
            <person name="Lindquist E."/>
            <person name="Wang M."/>
            <person name="Pitluck S."/>
            <person name="Vogel J.P."/>
            <person name="Garvin D.F."/>
            <person name="Mockler T.C."/>
            <person name="Schmutz J."/>
            <person name="Rokhsar D."/>
            <person name="Bevan M.W."/>
        </authorList>
    </citation>
    <scope>NUCLEOTIDE SEQUENCE</scope>
    <source>
        <strain evidence="2">Bd21</strain>
    </source>
</reference>
<evidence type="ECO:0000313" key="2">
    <source>
        <dbReference type="EMBL" id="PNT62858.1"/>
    </source>
</evidence>
<reference evidence="2 3" key="1">
    <citation type="journal article" date="2010" name="Nature">
        <title>Genome sequencing and analysis of the model grass Brachypodium distachyon.</title>
        <authorList>
            <consortium name="International Brachypodium Initiative"/>
        </authorList>
    </citation>
    <scope>NUCLEOTIDE SEQUENCE [LARGE SCALE GENOMIC DNA]</scope>
    <source>
        <strain evidence="2 3">Bd21</strain>
    </source>
</reference>
<evidence type="ECO:0000313" key="4">
    <source>
        <dbReference type="Proteomes" id="UP000008810"/>
    </source>
</evidence>
<reference evidence="3" key="3">
    <citation type="submission" date="2018-08" db="UniProtKB">
        <authorList>
            <consortium name="EnsemblPlants"/>
        </authorList>
    </citation>
    <scope>IDENTIFICATION</scope>
    <source>
        <strain evidence="3">cv. Bd21</strain>
    </source>
</reference>
<sequence length="137" mass="15097">MKVVRLNVESSIAISRGGNPPCRSPSTPSSRTPWTAATVRSGRFFFFSPQVPARCAPPRVGSPARRRLVSSRVVPPPPPTGPELQLLHHLTKLRSQPPTILSRSLFFTRSLLPPFPSHHLPIPKSAKRPRNDDDNDG</sequence>
<proteinExistence type="predicted"/>
<dbReference type="EnsemblPlants" id="PNT62858">
    <property type="protein sequence ID" value="PNT62858"/>
    <property type="gene ID" value="BRADI_4g08942v3"/>
</dbReference>
<evidence type="ECO:0000313" key="3">
    <source>
        <dbReference type="EnsemblPlants" id="PNT62858"/>
    </source>
</evidence>
<feature type="region of interest" description="Disordered" evidence="1">
    <location>
        <begin position="117"/>
        <end position="137"/>
    </location>
</feature>
<dbReference type="Proteomes" id="UP000008810">
    <property type="component" value="Chromosome 4"/>
</dbReference>
<dbReference type="EMBL" id="CM000883">
    <property type="protein sequence ID" value="PNT62858.1"/>
    <property type="molecule type" value="Genomic_DNA"/>
</dbReference>
<feature type="region of interest" description="Disordered" evidence="1">
    <location>
        <begin position="15"/>
        <end position="34"/>
    </location>
</feature>
<dbReference type="AlphaFoldDB" id="A0A2K2CLF2"/>